<evidence type="ECO:0000256" key="5">
    <source>
        <dbReference type="ARBA" id="ARBA00022737"/>
    </source>
</evidence>
<feature type="region of interest" description="Disordered" evidence="13">
    <location>
        <begin position="409"/>
        <end position="468"/>
    </location>
</feature>
<keyword evidence="9" id="KW-0234">DNA repair</keyword>
<dbReference type="PANTHER" id="PTHR15169">
    <property type="entry name" value="DAMAGE-SPECIFIC DNA BINDING PROTEIN 2"/>
    <property type="match status" value="1"/>
</dbReference>
<keyword evidence="7" id="KW-0833">Ubl conjugation pathway</keyword>
<dbReference type="GO" id="GO:0006281">
    <property type="term" value="P:DNA repair"/>
    <property type="evidence" value="ECO:0007669"/>
    <property type="project" value="UniProtKB-KW"/>
</dbReference>
<feature type="repeat" description="WD" evidence="12">
    <location>
        <begin position="266"/>
        <end position="282"/>
    </location>
</feature>
<dbReference type="GO" id="GO:0005634">
    <property type="term" value="C:nucleus"/>
    <property type="evidence" value="ECO:0007669"/>
    <property type="project" value="UniProtKB-SubCell"/>
</dbReference>
<feature type="compositionally biased region" description="Basic residues" evidence="13">
    <location>
        <begin position="1"/>
        <end position="11"/>
    </location>
</feature>
<evidence type="ECO:0000256" key="10">
    <source>
        <dbReference type="ARBA" id="ARBA00023242"/>
    </source>
</evidence>
<sequence>MPPKRATRGRRDHLQSSSQREEEQEVGNQGKRKPESDRSLEHATKKSSKKRSVQQSALDGPGNSKDAVCRSKLIHHDNTHNSIVHYLYRSTLGGSVRAKYLQTPFLRALASYILYRTNSPFDRRVTTLEWHPTHPNTVAVGSKGGDIILWDYEELNNTLIPGIGAGGCITGMKFDPFNSNQLYTSSVAGSTVLQDFTGRTIQTFTNTEDWAMWYCSLDVSADRECVITGDNVGHVVFWRPLGTDLEFKATQEESDTREFNPRCDWLLASASVDQTVKLWDLRYIKDKSSCLHTTTHTRGVNSGKHWPVATWHPRYDLIVAGRYPDPLFPGYTSDELRTVDVFDGLSGNMVCQLYDPYASGIVSLNKFNPMEISWPQAWVSPIEKICFNILIWSREILLMMKQEEMMKALRGKGHSVERRDLPSSRSPNLSSNSEGPESHHSALENSKTRTGTKESTKTQRRKHKDPGK</sequence>
<dbReference type="Gene3D" id="2.130.10.10">
    <property type="entry name" value="YVTN repeat-like/Quinoprotein amine dehydrogenase"/>
    <property type="match status" value="1"/>
</dbReference>
<dbReference type="OrthoDB" id="9890280at2759"/>
<evidence type="ECO:0000256" key="8">
    <source>
        <dbReference type="ARBA" id="ARBA00023125"/>
    </source>
</evidence>
<evidence type="ECO:0000256" key="13">
    <source>
        <dbReference type="SAM" id="MobiDB-lite"/>
    </source>
</evidence>
<evidence type="ECO:0000256" key="2">
    <source>
        <dbReference type="ARBA" id="ARBA00005434"/>
    </source>
</evidence>
<feature type="compositionally biased region" description="Low complexity" evidence="13">
    <location>
        <begin position="423"/>
        <end position="433"/>
    </location>
</feature>
<dbReference type="AlphaFoldDB" id="A0A8T2IJ43"/>
<dbReference type="GO" id="GO:0080008">
    <property type="term" value="C:Cul4-RING E3 ubiquitin ligase complex"/>
    <property type="evidence" value="ECO:0007669"/>
    <property type="project" value="InterPro"/>
</dbReference>
<dbReference type="GO" id="GO:0009411">
    <property type="term" value="P:response to UV"/>
    <property type="evidence" value="ECO:0007669"/>
    <property type="project" value="TreeGrafter"/>
</dbReference>
<keyword evidence="10" id="KW-0539">Nucleus</keyword>
<accession>A0A8T2IJ43</accession>
<comment type="subcellular location">
    <subcellularLocation>
        <location evidence="1">Nucleus</location>
    </subcellularLocation>
</comment>
<dbReference type="PROSITE" id="PS50082">
    <property type="entry name" value="WD_REPEATS_2"/>
    <property type="match status" value="1"/>
</dbReference>
<dbReference type="PANTHER" id="PTHR15169:SF0">
    <property type="entry name" value="DNA DAMAGE-BINDING PROTEIN 2"/>
    <property type="match status" value="1"/>
</dbReference>
<evidence type="ECO:0000256" key="12">
    <source>
        <dbReference type="PROSITE-ProRule" id="PRU00221"/>
    </source>
</evidence>
<feature type="compositionally biased region" description="Basic and acidic residues" evidence="13">
    <location>
        <begin position="32"/>
        <end position="44"/>
    </location>
</feature>
<dbReference type="SMART" id="SM00320">
    <property type="entry name" value="WD40"/>
    <property type="match status" value="4"/>
</dbReference>
<organism evidence="14 15">
    <name type="scientific">Hymenochirus boettgeri</name>
    <name type="common">Congo dwarf clawed frog</name>
    <dbReference type="NCBI Taxonomy" id="247094"/>
    <lineage>
        <taxon>Eukaryota</taxon>
        <taxon>Metazoa</taxon>
        <taxon>Chordata</taxon>
        <taxon>Craniata</taxon>
        <taxon>Vertebrata</taxon>
        <taxon>Euteleostomi</taxon>
        <taxon>Amphibia</taxon>
        <taxon>Batrachia</taxon>
        <taxon>Anura</taxon>
        <taxon>Pipoidea</taxon>
        <taxon>Pipidae</taxon>
        <taxon>Pipinae</taxon>
        <taxon>Hymenochirus</taxon>
    </lineage>
</organism>
<gene>
    <name evidence="14" type="ORF">GDO86_019826</name>
</gene>
<dbReference type="InterPro" id="IPR001680">
    <property type="entry name" value="WD40_rpt"/>
</dbReference>
<keyword evidence="6" id="KW-0227">DNA damage</keyword>
<comment type="similarity">
    <text evidence="2">Belongs to the WD repeat DDB2/WDR76 family.</text>
</comment>
<dbReference type="SUPFAM" id="SSF50978">
    <property type="entry name" value="WD40 repeat-like"/>
    <property type="match status" value="1"/>
</dbReference>
<dbReference type="Gene3D" id="1.10.287.3280">
    <property type="match status" value="1"/>
</dbReference>
<proteinExistence type="inferred from homology"/>
<feature type="compositionally biased region" description="Basic residues" evidence="13">
    <location>
        <begin position="458"/>
        <end position="468"/>
    </location>
</feature>
<evidence type="ECO:0000256" key="6">
    <source>
        <dbReference type="ARBA" id="ARBA00022763"/>
    </source>
</evidence>
<dbReference type="GO" id="GO:0003684">
    <property type="term" value="F:damaged DNA binding"/>
    <property type="evidence" value="ECO:0007669"/>
    <property type="project" value="InterPro"/>
</dbReference>
<evidence type="ECO:0000313" key="14">
    <source>
        <dbReference type="EMBL" id="KAG8431823.1"/>
    </source>
</evidence>
<keyword evidence="5" id="KW-0677">Repeat</keyword>
<dbReference type="InterPro" id="IPR019775">
    <property type="entry name" value="WD40_repeat_CS"/>
</dbReference>
<protein>
    <recommendedName>
        <fullName evidence="3">DNA damage-binding protein 2</fullName>
    </recommendedName>
    <alternativeName>
        <fullName evidence="11">Damage-specific DNA-binding protein 2</fullName>
    </alternativeName>
</protein>
<feature type="region of interest" description="Disordered" evidence="13">
    <location>
        <begin position="1"/>
        <end position="65"/>
    </location>
</feature>
<reference evidence="14" key="1">
    <citation type="thesis" date="2020" institute="ProQuest LLC" country="789 East Eisenhower Parkway, Ann Arbor, MI, USA">
        <title>Comparative Genomics and Chromosome Evolution.</title>
        <authorList>
            <person name="Mudd A.B."/>
        </authorList>
    </citation>
    <scope>NUCLEOTIDE SEQUENCE</scope>
    <source>
        <strain evidence="14">Female2</strain>
        <tissue evidence="14">Blood</tissue>
    </source>
</reference>
<dbReference type="InterPro" id="IPR036322">
    <property type="entry name" value="WD40_repeat_dom_sf"/>
</dbReference>
<evidence type="ECO:0000256" key="11">
    <source>
        <dbReference type="ARBA" id="ARBA00031670"/>
    </source>
</evidence>
<keyword evidence="8" id="KW-0238">DNA-binding</keyword>
<evidence type="ECO:0000313" key="15">
    <source>
        <dbReference type="Proteomes" id="UP000812440"/>
    </source>
</evidence>
<evidence type="ECO:0000256" key="7">
    <source>
        <dbReference type="ARBA" id="ARBA00022786"/>
    </source>
</evidence>
<evidence type="ECO:0000256" key="9">
    <source>
        <dbReference type="ARBA" id="ARBA00023204"/>
    </source>
</evidence>
<dbReference type="Proteomes" id="UP000812440">
    <property type="component" value="Unassembled WGS sequence"/>
</dbReference>
<keyword evidence="4 12" id="KW-0853">WD repeat</keyword>
<dbReference type="EMBL" id="JAACNH010000063">
    <property type="protein sequence ID" value="KAG8431823.1"/>
    <property type="molecule type" value="Genomic_DNA"/>
</dbReference>
<evidence type="ECO:0000256" key="1">
    <source>
        <dbReference type="ARBA" id="ARBA00004123"/>
    </source>
</evidence>
<evidence type="ECO:0000256" key="3">
    <source>
        <dbReference type="ARBA" id="ARBA00014580"/>
    </source>
</evidence>
<dbReference type="PROSITE" id="PS00678">
    <property type="entry name" value="WD_REPEATS_1"/>
    <property type="match status" value="1"/>
</dbReference>
<dbReference type="Pfam" id="PF00400">
    <property type="entry name" value="WD40"/>
    <property type="match status" value="1"/>
</dbReference>
<comment type="caution">
    <text evidence="14">The sequence shown here is derived from an EMBL/GenBank/DDBJ whole genome shotgun (WGS) entry which is preliminary data.</text>
</comment>
<dbReference type="InterPro" id="IPR015943">
    <property type="entry name" value="WD40/YVTN_repeat-like_dom_sf"/>
</dbReference>
<evidence type="ECO:0000256" key="4">
    <source>
        <dbReference type="ARBA" id="ARBA00022574"/>
    </source>
</evidence>
<name>A0A8T2IJ43_9PIPI</name>
<dbReference type="InterPro" id="IPR033312">
    <property type="entry name" value="DDB2"/>
</dbReference>
<keyword evidence="15" id="KW-1185">Reference proteome</keyword>